<dbReference type="eggNOG" id="ENOG502RDQJ">
    <property type="taxonomic scope" value="Eukaryota"/>
</dbReference>
<sequence>MAELHTNLPEKRSNARDDVAPAHTALTSIRNLMEQTGALTGRKRQSVRPSDVETANRIISSIQTAKHPISAALQAVVVTEALKKKIRHRECCRVNQARYRQRQLKVKTDVQDEIAKLQAEIKELELRRCKDPSRLPTTPTIWVLAAEYFRHFRHFLSSQAALHATTAEFLRGMLSPDVVGAASFGVEEQIESWRLFALYFREADLELKGMNTPTPDTLVASTTTTVTLTSNTLRYAFPHLNSDGNGGTQGGVWSPLAAIMLEQKLVMRGSVTFGWDDSSDKVTRLESRADLLSPMLKLLGSLEDVSSVFGNAMITPACQFVRRD</sequence>
<evidence type="ECO:0000256" key="2">
    <source>
        <dbReference type="SAM" id="MobiDB-lite"/>
    </source>
</evidence>
<keyword evidence="1" id="KW-0175">Coiled coil</keyword>
<dbReference type="InParanoid" id="H3GRH6"/>
<evidence type="ECO:0008006" key="5">
    <source>
        <dbReference type="Google" id="ProtNLM"/>
    </source>
</evidence>
<dbReference type="HOGENOM" id="CLU_051444_0_1_1"/>
<feature type="compositionally biased region" description="Basic and acidic residues" evidence="2">
    <location>
        <begin position="8"/>
        <end position="20"/>
    </location>
</feature>
<evidence type="ECO:0000256" key="1">
    <source>
        <dbReference type="SAM" id="Coils"/>
    </source>
</evidence>
<evidence type="ECO:0000313" key="3">
    <source>
        <dbReference type="EnsemblProtists" id="Phyra79468"/>
    </source>
</evidence>
<proteinExistence type="predicted"/>
<evidence type="ECO:0000313" key="4">
    <source>
        <dbReference type="Proteomes" id="UP000005238"/>
    </source>
</evidence>
<feature type="region of interest" description="Disordered" evidence="2">
    <location>
        <begin position="1"/>
        <end position="21"/>
    </location>
</feature>
<reference evidence="4" key="1">
    <citation type="journal article" date="2006" name="Science">
        <title>Phytophthora genome sequences uncover evolutionary origins and mechanisms of pathogenesis.</title>
        <authorList>
            <person name="Tyler B.M."/>
            <person name="Tripathy S."/>
            <person name="Zhang X."/>
            <person name="Dehal P."/>
            <person name="Jiang R.H."/>
            <person name="Aerts A."/>
            <person name="Arredondo F.D."/>
            <person name="Baxter L."/>
            <person name="Bensasson D."/>
            <person name="Beynon J.L."/>
            <person name="Chapman J."/>
            <person name="Damasceno C.M."/>
            <person name="Dorrance A.E."/>
            <person name="Dou D."/>
            <person name="Dickerman A.W."/>
            <person name="Dubchak I.L."/>
            <person name="Garbelotto M."/>
            <person name="Gijzen M."/>
            <person name="Gordon S.G."/>
            <person name="Govers F."/>
            <person name="Grunwald N.J."/>
            <person name="Huang W."/>
            <person name="Ivors K.L."/>
            <person name="Jones R.W."/>
            <person name="Kamoun S."/>
            <person name="Krampis K."/>
            <person name="Lamour K.H."/>
            <person name="Lee M.K."/>
            <person name="McDonald W.H."/>
            <person name="Medina M."/>
            <person name="Meijer H.J."/>
            <person name="Nordberg E.K."/>
            <person name="Maclean D.J."/>
            <person name="Ospina-Giraldo M.D."/>
            <person name="Morris P.F."/>
            <person name="Phuntumart V."/>
            <person name="Putnam N.H."/>
            <person name="Rash S."/>
            <person name="Rose J.K."/>
            <person name="Sakihama Y."/>
            <person name="Salamov A.A."/>
            <person name="Savidor A."/>
            <person name="Scheuring C.F."/>
            <person name="Smith B.M."/>
            <person name="Sobral B.W."/>
            <person name="Terry A."/>
            <person name="Torto-Alalibo T.A."/>
            <person name="Win J."/>
            <person name="Xu Z."/>
            <person name="Zhang H."/>
            <person name="Grigoriev I.V."/>
            <person name="Rokhsar D.S."/>
            <person name="Boore J.L."/>
        </authorList>
    </citation>
    <scope>NUCLEOTIDE SEQUENCE [LARGE SCALE GENOMIC DNA]</scope>
    <source>
        <strain evidence="4">Pr102</strain>
    </source>
</reference>
<dbReference type="CDD" id="cd14686">
    <property type="entry name" value="bZIP"/>
    <property type="match status" value="1"/>
</dbReference>
<protein>
    <recommendedName>
        <fullName evidence="5">BZIP domain-containing protein</fullName>
    </recommendedName>
</protein>
<dbReference type="EMBL" id="DS566037">
    <property type="status" value="NOT_ANNOTATED_CDS"/>
    <property type="molecule type" value="Genomic_DNA"/>
</dbReference>
<dbReference type="OMA" id="QTHRHEP"/>
<dbReference type="Proteomes" id="UP000005238">
    <property type="component" value="Unassembled WGS sequence"/>
</dbReference>
<dbReference type="VEuPathDB" id="FungiDB:KRP22_8876"/>
<dbReference type="AlphaFoldDB" id="H3GRH6"/>
<dbReference type="EnsemblProtists" id="Phyra79468">
    <property type="protein sequence ID" value="Phyra79468"/>
    <property type="gene ID" value="Phyra79468"/>
</dbReference>
<name>H3GRH6_PHYRM</name>
<accession>H3GRH6</accession>
<reference evidence="3" key="2">
    <citation type="submission" date="2015-06" db="UniProtKB">
        <authorList>
            <consortium name="EnsemblProtists"/>
        </authorList>
    </citation>
    <scope>IDENTIFICATION</scope>
    <source>
        <strain evidence="3">Pr102</strain>
    </source>
</reference>
<organism evidence="3 4">
    <name type="scientific">Phytophthora ramorum</name>
    <name type="common">Sudden oak death agent</name>
    <dbReference type="NCBI Taxonomy" id="164328"/>
    <lineage>
        <taxon>Eukaryota</taxon>
        <taxon>Sar</taxon>
        <taxon>Stramenopiles</taxon>
        <taxon>Oomycota</taxon>
        <taxon>Peronosporomycetes</taxon>
        <taxon>Peronosporales</taxon>
        <taxon>Peronosporaceae</taxon>
        <taxon>Phytophthora</taxon>
    </lineage>
</organism>
<keyword evidence="4" id="KW-1185">Reference proteome</keyword>
<dbReference type="VEuPathDB" id="FungiDB:KRP23_330"/>
<feature type="coiled-coil region" evidence="1">
    <location>
        <begin position="100"/>
        <end position="127"/>
    </location>
</feature>